<name>A0A7X8XUK6_9BACT</name>
<dbReference type="Gene3D" id="1.25.40.10">
    <property type="entry name" value="Tetratricopeptide repeat domain"/>
    <property type="match status" value="1"/>
</dbReference>
<protein>
    <submittedName>
        <fullName evidence="7">OmpA family protein</fullName>
    </submittedName>
</protein>
<dbReference type="EMBL" id="JABAIL010000001">
    <property type="protein sequence ID" value="NLR90364.1"/>
    <property type="molecule type" value="Genomic_DNA"/>
</dbReference>
<feature type="domain" description="OmpA-like" evidence="6">
    <location>
        <begin position="584"/>
        <end position="705"/>
    </location>
</feature>
<organism evidence="7 8">
    <name type="scientific">Flammeovirga agarivorans</name>
    <dbReference type="NCBI Taxonomy" id="2726742"/>
    <lineage>
        <taxon>Bacteria</taxon>
        <taxon>Pseudomonadati</taxon>
        <taxon>Bacteroidota</taxon>
        <taxon>Cytophagia</taxon>
        <taxon>Cytophagales</taxon>
        <taxon>Flammeovirgaceae</taxon>
        <taxon>Flammeovirga</taxon>
    </lineage>
</organism>
<dbReference type="AlphaFoldDB" id="A0A7X8XUK6"/>
<evidence type="ECO:0000256" key="1">
    <source>
        <dbReference type="ARBA" id="ARBA00004442"/>
    </source>
</evidence>
<dbReference type="InterPro" id="IPR036737">
    <property type="entry name" value="OmpA-like_sf"/>
</dbReference>
<dbReference type="Gene3D" id="2.120.10.30">
    <property type="entry name" value="TolB, C-terminal domain"/>
    <property type="match status" value="1"/>
</dbReference>
<dbReference type="InterPro" id="IPR011990">
    <property type="entry name" value="TPR-like_helical_dom_sf"/>
</dbReference>
<keyword evidence="5" id="KW-0732">Signal</keyword>
<dbReference type="Pfam" id="PF07676">
    <property type="entry name" value="PD40"/>
    <property type="match status" value="2"/>
</dbReference>
<dbReference type="PANTHER" id="PTHR30329:SF21">
    <property type="entry name" value="LIPOPROTEIN YIAD-RELATED"/>
    <property type="match status" value="1"/>
</dbReference>
<dbReference type="SUPFAM" id="SSF82171">
    <property type="entry name" value="DPP6 N-terminal domain-like"/>
    <property type="match status" value="1"/>
</dbReference>
<dbReference type="InterPro" id="IPR006665">
    <property type="entry name" value="OmpA-like"/>
</dbReference>
<keyword evidence="2 4" id="KW-0472">Membrane</keyword>
<feature type="chain" id="PRO_5030972822" evidence="5">
    <location>
        <begin position="19"/>
        <end position="822"/>
    </location>
</feature>
<dbReference type="InterPro" id="IPR050330">
    <property type="entry name" value="Bact_OuterMem_StrucFunc"/>
</dbReference>
<dbReference type="SUPFAM" id="SSF103088">
    <property type="entry name" value="OmpA-like"/>
    <property type="match status" value="1"/>
</dbReference>
<gene>
    <name evidence="7" type="ORF">HGP29_04065</name>
</gene>
<evidence type="ECO:0000256" key="4">
    <source>
        <dbReference type="PROSITE-ProRule" id="PRU00473"/>
    </source>
</evidence>
<evidence type="ECO:0000256" key="3">
    <source>
        <dbReference type="ARBA" id="ARBA00023237"/>
    </source>
</evidence>
<dbReference type="Gene3D" id="2.60.40.1120">
    <property type="entry name" value="Carboxypeptidase-like, regulatory domain"/>
    <property type="match status" value="1"/>
</dbReference>
<dbReference type="GO" id="GO:0009279">
    <property type="term" value="C:cell outer membrane"/>
    <property type="evidence" value="ECO:0007669"/>
    <property type="project" value="UniProtKB-SubCell"/>
</dbReference>
<dbReference type="Gene3D" id="3.30.1330.60">
    <property type="entry name" value="OmpA-like domain"/>
    <property type="match status" value="1"/>
</dbReference>
<dbReference type="InterPro" id="IPR006664">
    <property type="entry name" value="OMP_bac"/>
</dbReference>
<keyword evidence="8" id="KW-1185">Reference proteome</keyword>
<dbReference type="Pfam" id="PF00691">
    <property type="entry name" value="OmpA"/>
    <property type="match status" value="1"/>
</dbReference>
<dbReference type="CDD" id="cd07185">
    <property type="entry name" value="OmpA_C-like"/>
    <property type="match status" value="1"/>
</dbReference>
<dbReference type="InterPro" id="IPR011659">
    <property type="entry name" value="WD40"/>
</dbReference>
<sequence>MKKYIYIVFLLISSMTLGQTMQNQKVQNIDERNDERFENMDYASALKHYKKQYEKETDLEKKQTYAIHVAECLQKLNKPQESVQVFHELDSAGIEISGEIAEIYADALSNTGEYKEAKKWYKVAFNEPNGQNSARIYGKMKNLSMIDTLQLDKDLFLVNNAPFNSENDDFSPLVYNGGVVFASNRPKGTGAKKYAWDGGSFLDLFYYDSTGNIKNFSKKINSKFHEASAAISPDGNMIVFTRSDKKEKTEDKQSNLQLMVSSKNQDGTWGKPSGFLWNSVDFSTGHPAFSTDGKRLYFVSDRPEGVGGADIYYSEVSDGGKFGSPVLMGKEINTVGNEVFPVIINDKLYFSSNGWGGLGGLDIVMQDLNNIQSRPVHLKAPINSSYDDFGGAQIDMNTYYISSNRATTSSSNENDNILEIKKSFFKGIVIDKFTREPIEMADVTVLGKRVAISDSAGLFKVSFEDWNQQDIIGGKDGYQPDSVLSEEAVSKISTGELIVLELSRPIIEGVVYDSLSKEPLIARVTIAERSTGKKIEVFTDSTGYYRIPVMANEHYDFLSERPRYFTRRQAANTGVQVITERNIAMNPIVGQRVRIYYDFDKFDIRSDASHSLDTVVTVMKYNPTITIELSSHTDIRGRESYNQKLSDERAKEAFDYAVSKGISADRMTYKGYGETMPVIECKNKRCSEDEHQMNRRTEFYVTGYINEKGYFGDDYNKFYPDSLSEVLVDSDGELMRSTQNTITGIFESMIGGVEGYDVFAYDDQNKPLAKDKTTKEGVFNLIVPNQYKYKVVIEKEGLEVTHRYINLEEFDGKSSFDVVIYK</sequence>
<dbReference type="PANTHER" id="PTHR30329">
    <property type="entry name" value="STATOR ELEMENT OF FLAGELLAR MOTOR COMPLEX"/>
    <property type="match status" value="1"/>
</dbReference>
<evidence type="ECO:0000256" key="2">
    <source>
        <dbReference type="ARBA" id="ARBA00023136"/>
    </source>
</evidence>
<accession>A0A7X8XUK6</accession>
<evidence type="ECO:0000313" key="8">
    <source>
        <dbReference type="Proteomes" id="UP000585050"/>
    </source>
</evidence>
<dbReference type="PROSITE" id="PS51123">
    <property type="entry name" value="OMPA_2"/>
    <property type="match status" value="1"/>
</dbReference>
<proteinExistence type="predicted"/>
<dbReference type="InterPro" id="IPR008969">
    <property type="entry name" value="CarboxyPept-like_regulatory"/>
</dbReference>
<comment type="caution">
    <text evidence="7">The sequence shown here is derived from an EMBL/GenBank/DDBJ whole genome shotgun (WGS) entry which is preliminary data.</text>
</comment>
<reference evidence="7 8" key="1">
    <citation type="submission" date="2020-04" db="EMBL/GenBank/DDBJ databases">
        <title>Flammeovirga sp. SR4, a novel species isolated from seawater.</title>
        <authorList>
            <person name="Wang X."/>
        </authorList>
    </citation>
    <scope>NUCLEOTIDE SEQUENCE [LARGE SCALE GENOMIC DNA]</scope>
    <source>
        <strain evidence="7 8">SR4</strain>
    </source>
</reference>
<evidence type="ECO:0000259" key="6">
    <source>
        <dbReference type="PROSITE" id="PS51123"/>
    </source>
</evidence>
<dbReference type="InterPro" id="IPR011042">
    <property type="entry name" value="6-blade_b-propeller_TolB-like"/>
</dbReference>
<dbReference type="SUPFAM" id="SSF49464">
    <property type="entry name" value="Carboxypeptidase regulatory domain-like"/>
    <property type="match status" value="1"/>
</dbReference>
<feature type="signal peptide" evidence="5">
    <location>
        <begin position="1"/>
        <end position="18"/>
    </location>
</feature>
<evidence type="ECO:0000313" key="7">
    <source>
        <dbReference type="EMBL" id="NLR90364.1"/>
    </source>
</evidence>
<dbReference type="Proteomes" id="UP000585050">
    <property type="component" value="Unassembled WGS sequence"/>
</dbReference>
<dbReference type="PRINTS" id="PR01021">
    <property type="entry name" value="OMPADOMAIN"/>
</dbReference>
<keyword evidence="3" id="KW-0998">Cell outer membrane</keyword>
<comment type="subcellular location">
    <subcellularLocation>
        <location evidence="1">Cell outer membrane</location>
    </subcellularLocation>
</comment>
<evidence type="ECO:0000256" key="5">
    <source>
        <dbReference type="SAM" id="SignalP"/>
    </source>
</evidence>